<name>A0A1A8MMM8_9TELE</name>
<evidence type="ECO:0000256" key="1">
    <source>
        <dbReference type="SAM" id="MobiDB-lite"/>
    </source>
</evidence>
<proteinExistence type="predicted"/>
<dbReference type="EMBL" id="HAEF01016934">
    <property type="protein sequence ID" value="SBR58093.1"/>
    <property type="molecule type" value="Transcribed_RNA"/>
</dbReference>
<sequence>GRRRGTRRRDRRSLGGRRRVSGDGDCDWNNSIWETGTLVTGRPESWETGTLVTGRPESWETGTLVTGRPESWETGRLV</sequence>
<organism evidence="2">
    <name type="scientific">Nothobranchius pienaari</name>
    <dbReference type="NCBI Taxonomy" id="704102"/>
    <lineage>
        <taxon>Eukaryota</taxon>
        <taxon>Metazoa</taxon>
        <taxon>Chordata</taxon>
        <taxon>Craniata</taxon>
        <taxon>Vertebrata</taxon>
        <taxon>Euteleostomi</taxon>
        <taxon>Actinopterygii</taxon>
        <taxon>Neopterygii</taxon>
        <taxon>Teleostei</taxon>
        <taxon>Neoteleostei</taxon>
        <taxon>Acanthomorphata</taxon>
        <taxon>Ovalentaria</taxon>
        <taxon>Atherinomorphae</taxon>
        <taxon>Cyprinodontiformes</taxon>
        <taxon>Nothobranchiidae</taxon>
        <taxon>Nothobranchius</taxon>
    </lineage>
</organism>
<gene>
    <name evidence="2" type="primary">OLA.26844</name>
</gene>
<feature type="non-terminal residue" evidence="2">
    <location>
        <position position="1"/>
    </location>
</feature>
<feature type="non-terminal residue" evidence="2">
    <location>
        <position position="78"/>
    </location>
</feature>
<reference evidence="2" key="2">
    <citation type="submission" date="2016-06" db="EMBL/GenBank/DDBJ databases">
        <title>The genome of a short-lived fish provides insights into sex chromosome evolution and the genetic control of aging.</title>
        <authorList>
            <person name="Reichwald K."/>
            <person name="Felder M."/>
            <person name="Petzold A."/>
            <person name="Koch P."/>
            <person name="Groth M."/>
            <person name="Platzer M."/>
        </authorList>
    </citation>
    <scope>NUCLEOTIDE SEQUENCE</scope>
    <source>
        <tissue evidence="2">Brain</tissue>
    </source>
</reference>
<feature type="compositionally biased region" description="Basic residues" evidence="1">
    <location>
        <begin position="1"/>
        <end position="19"/>
    </location>
</feature>
<protein>
    <submittedName>
        <fullName evidence="2">Uncharacterized protein</fullName>
    </submittedName>
</protein>
<reference evidence="2" key="1">
    <citation type="submission" date="2016-05" db="EMBL/GenBank/DDBJ databases">
        <authorList>
            <person name="Lavstsen T."/>
            <person name="Jespersen J.S."/>
        </authorList>
    </citation>
    <scope>NUCLEOTIDE SEQUENCE</scope>
    <source>
        <tissue evidence="2">Brain</tissue>
    </source>
</reference>
<feature type="region of interest" description="Disordered" evidence="1">
    <location>
        <begin position="1"/>
        <end position="21"/>
    </location>
</feature>
<accession>A0A1A8MMM8</accession>
<dbReference type="AlphaFoldDB" id="A0A1A8MMM8"/>
<evidence type="ECO:0000313" key="2">
    <source>
        <dbReference type="EMBL" id="SBR58093.1"/>
    </source>
</evidence>